<name>A0ABW5G9H2_9PSEU</name>
<reference evidence="5" key="1">
    <citation type="journal article" date="2019" name="Int. J. Syst. Evol. Microbiol.">
        <title>The Global Catalogue of Microorganisms (GCM) 10K type strain sequencing project: providing services to taxonomists for standard genome sequencing and annotation.</title>
        <authorList>
            <consortium name="The Broad Institute Genomics Platform"/>
            <consortium name="The Broad Institute Genome Sequencing Center for Infectious Disease"/>
            <person name="Wu L."/>
            <person name="Ma J."/>
        </authorList>
    </citation>
    <scope>NUCLEOTIDE SEQUENCE [LARGE SCALE GENOMIC DNA]</scope>
    <source>
        <strain evidence="5">CGMCC 4.7643</strain>
    </source>
</reference>
<dbReference type="PRINTS" id="PR00420">
    <property type="entry name" value="RNGMNOXGNASE"/>
</dbReference>
<dbReference type="GO" id="GO:0018659">
    <property type="term" value="F:4-hydroxybenzoate 3-monooxygenase activity"/>
    <property type="evidence" value="ECO:0007669"/>
    <property type="project" value="UniProtKB-EC"/>
</dbReference>
<evidence type="ECO:0000256" key="2">
    <source>
        <dbReference type="ARBA" id="ARBA00023027"/>
    </source>
</evidence>
<protein>
    <submittedName>
        <fullName evidence="4">4-hydroxybenzoate 3-monooxygenase</fullName>
        <ecNumber evidence="4">1.14.13.2</ecNumber>
    </submittedName>
</protein>
<feature type="domain" description="FAD-binding" evidence="3">
    <location>
        <begin position="13"/>
        <end position="352"/>
    </location>
</feature>
<dbReference type="EMBL" id="JBHUKU010000001">
    <property type="protein sequence ID" value="MFD2457122.1"/>
    <property type="molecule type" value="Genomic_DNA"/>
</dbReference>
<comment type="caution">
    <text evidence="4">The sequence shown here is derived from an EMBL/GenBank/DDBJ whole genome shotgun (WGS) entry which is preliminary data.</text>
</comment>
<keyword evidence="2" id="KW-0520">NAD</keyword>
<evidence type="ECO:0000313" key="5">
    <source>
        <dbReference type="Proteomes" id="UP001597419"/>
    </source>
</evidence>
<organism evidence="4 5">
    <name type="scientific">Amycolatopsis samaneae</name>
    <dbReference type="NCBI Taxonomy" id="664691"/>
    <lineage>
        <taxon>Bacteria</taxon>
        <taxon>Bacillati</taxon>
        <taxon>Actinomycetota</taxon>
        <taxon>Actinomycetes</taxon>
        <taxon>Pseudonocardiales</taxon>
        <taxon>Pseudonocardiaceae</taxon>
        <taxon>Amycolatopsis</taxon>
    </lineage>
</organism>
<dbReference type="InterPro" id="IPR050631">
    <property type="entry name" value="PheA/TfdB_FAD_monoxygenase"/>
</dbReference>
<dbReference type="NCBIfam" id="NF006091">
    <property type="entry name" value="PRK08243.1"/>
    <property type="match status" value="1"/>
</dbReference>
<dbReference type="SUPFAM" id="SSF51905">
    <property type="entry name" value="FAD/NAD(P)-binding domain"/>
    <property type="match status" value="1"/>
</dbReference>
<dbReference type="Proteomes" id="UP001597419">
    <property type="component" value="Unassembled WGS sequence"/>
</dbReference>
<dbReference type="EC" id="1.14.13.2" evidence="4"/>
<sequence>MAISGKRADERPAVVVIGAGPAGLVLGNLLRAEGIGCLILERGTREHVQRRARAGFLAENSVRVLTGHGLAAGLLHKGQSHGVCAFRDEHGGFELDYGALGRGERHTVYPQQDLVTDLIAEFLARGGEIRFEATALDVEGADTDRPSVRYVGADGEQHRVTARFVAGCDGNLGVARRAVLDGSAARYTRDHGVGWLAILVEAPPSMTAVTYAIHENGFAGHMARSPSVTRYYLQCPPDDDPGNWPVERVWAELDDRMRTERYGPLRTGPILDLRVVRFRSDVLDPIQRGSLFLAGDAASLISPSAAKGANLAILEADVLAGALVSALAKEDEGPLAEYSATCLPRIWHAQEFSHWMIHLLHGPAGDDADAVFGRALQRARLHDLRTSRAHQDFFAENYVGI</sequence>
<dbReference type="InterPro" id="IPR036188">
    <property type="entry name" value="FAD/NAD-bd_sf"/>
</dbReference>
<evidence type="ECO:0000256" key="1">
    <source>
        <dbReference type="ARBA" id="ARBA00023002"/>
    </source>
</evidence>
<dbReference type="Gene3D" id="3.50.50.60">
    <property type="entry name" value="FAD/NAD(P)-binding domain"/>
    <property type="match status" value="1"/>
</dbReference>
<accession>A0ABW5G9H2</accession>
<proteinExistence type="predicted"/>
<dbReference type="RefSeq" id="WP_345402198.1">
    <property type="nucleotide sequence ID" value="NZ_BAABHG010000013.1"/>
</dbReference>
<gene>
    <name evidence="4" type="ORF">ACFSYJ_00860</name>
</gene>
<dbReference type="Gene3D" id="3.30.9.10">
    <property type="entry name" value="D-Amino Acid Oxidase, subunit A, domain 2"/>
    <property type="match status" value="1"/>
</dbReference>
<dbReference type="PANTHER" id="PTHR43476">
    <property type="entry name" value="3-(3-HYDROXY-PHENYL)PROPIONATE/3-HYDROXYCINNAMIC ACID HYDROXYLASE"/>
    <property type="match status" value="1"/>
</dbReference>
<dbReference type="SUPFAM" id="SSF54373">
    <property type="entry name" value="FAD-linked reductases, C-terminal domain"/>
    <property type="match status" value="1"/>
</dbReference>
<dbReference type="Pfam" id="PF01494">
    <property type="entry name" value="FAD_binding_3"/>
    <property type="match status" value="1"/>
</dbReference>
<keyword evidence="1 4" id="KW-0560">Oxidoreductase</keyword>
<keyword evidence="5" id="KW-1185">Reference proteome</keyword>
<dbReference type="PANTHER" id="PTHR43476:SF4">
    <property type="entry name" value="BLR0106 PROTEIN"/>
    <property type="match status" value="1"/>
</dbReference>
<evidence type="ECO:0000313" key="4">
    <source>
        <dbReference type="EMBL" id="MFD2457122.1"/>
    </source>
</evidence>
<dbReference type="InterPro" id="IPR002938">
    <property type="entry name" value="FAD-bd"/>
</dbReference>
<evidence type="ECO:0000259" key="3">
    <source>
        <dbReference type="Pfam" id="PF01494"/>
    </source>
</evidence>